<accession>Q4TVR0</accession>
<dbReference type="GO" id="GO:0006952">
    <property type="term" value="P:defense response"/>
    <property type="evidence" value="ECO:0007669"/>
    <property type="project" value="UniProtKB-KW"/>
</dbReference>
<dbReference type="InterPro" id="IPR036388">
    <property type="entry name" value="WH-like_DNA-bd_sf"/>
</dbReference>
<dbReference type="InterPro" id="IPR027417">
    <property type="entry name" value="P-loop_NTPase"/>
</dbReference>
<dbReference type="PANTHER" id="PTHR36766:SF3">
    <property type="entry name" value="RPW8 DOMAIN-CONTAINING PROTEIN"/>
    <property type="match status" value="1"/>
</dbReference>
<dbReference type="PANTHER" id="PTHR36766">
    <property type="entry name" value="PLANT BROAD-SPECTRUM MILDEW RESISTANCE PROTEIN RPW8"/>
    <property type="match status" value="1"/>
</dbReference>
<dbReference type="EMBL" id="DQ054580">
    <property type="protein sequence ID" value="AAY54606.1"/>
    <property type="molecule type" value="Genomic_DNA"/>
</dbReference>
<dbReference type="InterPro" id="IPR002182">
    <property type="entry name" value="NB-ARC"/>
</dbReference>
<keyword evidence="4" id="KW-0611">Plant defense</keyword>
<dbReference type="SUPFAM" id="SSF52540">
    <property type="entry name" value="P-loop containing nucleoside triphosphate hydrolases"/>
    <property type="match status" value="1"/>
</dbReference>
<dbReference type="InterPro" id="IPR055414">
    <property type="entry name" value="LRR_R13L4/SHOC2-like"/>
</dbReference>
<dbReference type="SUPFAM" id="SSF52047">
    <property type="entry name" value="RNI-like"/>
    <property type="match status" value="1"/>
</dbReference>
<keyword evidence="3" id="KW-0677">Repeat</keyword>
<dbReference type="SMART" id="SM00382">
    <property type="entry name" value="AAA"/>
    <property type="match status" value="1"/>
</dbReference>
<comment type="similarity">
    <text evidence="1">Belongs to the disease resistance NB-LRR family.</text>
</comment>
<evidence type="ECO:0000259" key="5">
    <source>
        <dbReference type="PROSITE" id="PS51153"/>
    </source>
</evidence>
<dbReference type="AlphaFoldDB" id="Q4TVR0"/>
<dbReference type="InterPro" id="IPR008808">
    <property type="entry name" value="Powdery_mildew-R_dom"/>
</dbReference>
<dbReference type="Pfam" id="PF23598">
    <property type="entry name" value="LRR_14"/>
    <property type="match status" value="1"/>
</dbReference>
<dbReference type="Pfam" id="PF00931">
    <property type="entry name" value="NB-ARC"/>
    <property type="match status" value="1"/>
</dbReference>
<evidence type="ECO:0000256" key="3">
    <source>
        <dbReference type="ARBA" id="ARBA00022737"/>
    </source>
</evidence>
<evidence type="ECO:0000256" key="4">
    <source>
        <dbReference type="ARBA" id="ARBA00022821"/>
    </source>
</evidence>
<evidence type="ECO:0000256" key="1">
    <source>
        <dbReference type="ARBA" id="ARBA00008894"/>
    </source>
</evidence>
<feature type="domain" description="RPW8" evidence="5">
    <location>
        <begin position="1"/>
        <end position="151"/>
    </location>
</feature>
<reference evidence="6" key="1">
    <citation type="journal article" date="2005" name="Curr. Biol.">
        <title>NRG1, a CC-NB-LRR protein, together with N, a TIR-NB-LRR protein, mediates resistance against tobacco mosaic virus.</title>
        <authorList>
            <person name="Peart J.R."/>
            <person name="Mestre P."/>
            <person name="Lu R."/>
            <person name="Malcuit I."/>
            <person name="Baulcombe D.C."/>
        </authorList>
    </citation>
    <scope>NUCLEOTIDE SEQUENCE</scope>
</reference>
<dbReference type="Gene3D" id="3.40.50.300">
    <property type="entry name" value="P-loop containing nucleotide triphosphate hydrolases"/>
    <property type="match status" value="1"/>
</dbReference>
<organism evidence="6">
    <name type="scientific">Nicotiana benthamiana</name>
    <dbReference type="NCBI Taxonomy" id="4100"/>
    <lineage>
        <taxon>Eukaryota</taxon>
        <taxon>Viridiplantae</taxon>
        <taxon>Streptophyta</taxon>
        <taxon>Embryophyta</taxon>
        <taxon>Tracheophyta</taxon>
        <taxon>Spermatophyta</taxon>
        <taxon>Magnoliopsida</taxon>
        <taxon>eudicotyledons</taxon>
        <taxon>Gunneridae</taxon>
        <taxon>Pentapetalae</taxon>
        <taxon>asterids</taxon>
        <taxon>lamiids</taxon>
        <taxon>Solanales</taxon>
        <taxon>Solanaceae</taxon>
        <taxon>Nicotianoideae</taxon>
        <taxon>Nicotianeae</taxon>
        <taxon>Nicotiana</taxon>
    </lineage>
</organism>
<dbReference type="Gene3D" id="1.10.10.10">
    <property type="entry name" value="Winged helix-like DNA-binding domain superfamily/Winged helix DNA-binding domain"/>
    <property type="match status" value="1"/>
</dbReference>
<keyword evidence="2" id="KW-0433">Leucine-rich repeat</keyword>
<sequence length="850" mass="97015">MAATLLGGAALGPVFDILLKAVLDVGIKIATFRSKFQSLIKTLNDIKPVFDDIERLNKALDGRDYEIEMFKKQLFAGEELVRKCSKTKCYDALKKWNYSRKLTKLENSLVRFCQVHGFIQVCRDSKIILVNVIEHGKKLDQITSMLRGISLRNGSSIGFTNSNGSSGWMNGNSFGSTNGSGFSGWSDVPQFSDSVVGFDLPLQELKVKLLEEKEKVVVLSAPAGCGKTTLAAMLCQEDDIKDKYRDIFFVTVSKKANIKRIVGEIFEMKGYKGPDFASEHAAVCQLNNLLRRSTSQPVLLVLDDVWSESDFVIESFIFQIPGFKILVTSRSVFPKFDTYKLNLLSEKDAKALFYSSAFKDSIPYVQLDLVHKAVRSCCGFPLALKVVGRSLCGQPELIWFNRVMLQSKRQILFPTENDLLRTLRASIDALDEIDLYSSEATTLRDCYLDLGSFPEDHRIHAAAILDMWVERYNLDEDGMKAMAIFFQLSSQNLVNLALARKDAPAVLGLHNLHYIQQHDLLRELVIHQCDEKTVEERKRLYINIKGNDFPKWWSQQRLQPLQAEVLSIFTDEHFESVWYDVRFPKVEVLVLNFETKTYNFPPFVEQMSQLKTLIVANNYFFPTKLNNFQLCSLLNLKRISLERISVTSIFTANLQLPNLRKISFIMCEIGEAFENYAANMSYMWPKLVEMNIEYCSDLVEVPAETCDLVGLKKLSICYCHELVALPEELGKLSNLEVLRLHSCTNVSKLPESVVKLNRLGFLDVYDCVELDFLPREMDQLCSLRTICMGSRLGFTELPDSVLRLVKLEDVVCDEETASLWEYYKEHLRNLRITVIKEDINLNLLHKSLFI</sequence>
<protein>
    <submittedName>
        <fullName evidence="6">NRG1</fullName>
    </submittedName>
</protein>
<proteinExistence type="inferred from homology"/>
<gene>
    <name evidence="6" type="primary">NRG1</name>
</gene>
<dbReference type="Pfam" id="PF05659">
    <property type="entry name" value="RPW8"/>
    <property type="match status" value="1"/>
</dbReference>
<dbReference type="Gene3D" id="3.80.10.10">
    <property type="entry name" value="Ribonuclease Inhibitor"/>
    <property type="match status" value="1"/>
</dbReference>
<name>Q4TVR0_NICBE</name>
<dbReference type="InterPro" id="IPR042197">
    <property type="entry name" value="Apaf_helical"/>
</dbReference>
<dbReference type="PRINTS" id="PR00364">
    <property type="entry name" value="DISEASERSIST"/>
</dbReference>
<dbReference type="InterPro" id="IPR032675">
    <property type="entry name" value="LRR_dom_sf"/>
</dbReference>
<dbReference type="InterPro" id="IPR003593">
    <property type="entry name" value="AAA+_ATPase"/>
</dbReference>
<dbReference type="GO" id="GO:0043531">
    <property type="term" value="F:ADP binding"/>
    <property type="evidence" value="ECO:0007669"/>
    <property type="project" value="InterPro"/>
</dbReference>
<dbReference type="PROSITE" id="PS51153">
    <property type="entry name" value="RPW8"/>
    <property type="match status" value="1"/>
</dbReference>
<dbReference type="Gene3D" id="1.10.8.430">
    <property type="entry name" value="Helical domain of apoptotic protease-activating factors"/>
    <property type="match status" value="1"/>
</dbReference>
<evidence type="ECO:0000256" key="2">
    <source>
        <dbReference type="ARBA" id="ARBA00022614"/>
    </source>
</evidence>
<evidence type="ECO:0000313" key="6">
    <source>
        <dbReference type="EMBL" id="AAY54606.1"/>
    </source>
</evidence>